<gene>
    <name evidence="3" type="ORF">AJ89_08815</name>
</gene>
<proteinExistence type="inferred from homology"/>
<dbReference type="RefSeq" id="WP_075070573.1">
    <property type="nucleotide sequence ID" value="NZ_CM007353.1"/>
</dbReference>
<name>A0A1E7G372_LACLC</name>
<feature type="domain" description="Cell envelope-related transcriptional attenuator" evidence="2">
    <location>
        <begin position="122"/>
        <end position="228"/>
    </location>
</feature>
<protein>
    <submittedName>
        <fullName evidence="3">LytR family transcriptional regulator</fullName>
    </submittedName>
</protein>
<dbReference type="PANTHER" id="PTHR33392:SF6">
    <property type="entry name" value="POLYISOPRENYL-TEICHOIC ACID--PEPTIDOGLYCAN TEICHOIC ACID TRANSFERASE TAGU"/>
    <property type="match status" value="1"/>
</dbReference>
<reference evidence="3 4" key="1">
    <citation type="journal article" date="2016" name="Appl. Microbiol. Biotechnol.">
        <title>Adhesion of the genome-sequenced Lactococcus lactis subsp. cremoris IBB477 strain is mediated by specific molecular determinants.</title>
        <authorList>
            <person name="Radziwill-Bienkowska J.M."/>
            <person name="Le D.T."/>
            <person name="Szczesny P."/>
            <person name="Duviau M.P."/>
            <person name="Aleksandrzak-Piekarczyk T."/>
            <person name="Loubiere P."/>
            <person name="Mercier-Bonin M."/>
            <person name="Bardowski J.K."/>
            <person name="Kowalczyk M."/>
        </authorList>
    </citation>
    <scope>NUCLEOTIDE SEQUENCE [LARGE SCALE GENOMIC DNA]</scope>
    <source>
        <strain evidence="3 4">IBB477</strain>
    </source>
</reference>
<comment type="similarity">
    <text evidence="1">Belongs to the LytR/CpsA/Psr (LCP) family.</text>
</comment>
<comment type="caution">
    <text evidence="3">The sequence shown here is derived from an EMBL/GenBank/DDBJ whole genome shotgun (WGS) entry which is preliminary data.</text>
</comment>
<dbReference type="Gene3D" id="3.40.630.190">
    <property type="entry name" value="LCP protein"/>
    <property type="match status" value="1"/>
</dbReference>
<accession>A0A1E7G372</accession>
<evidence type="ECO:0000313" key="4">
    <source>
        <dbReference type="Proteomes" id="UP000176236"/>
    </source>
</evidence>
<evidence type="ECO:0000256" key="1">
    <source>
        <dbReference type="ARBA" id="ARBA00006068"/>
    </source>
</evidence>
<dbReference type="InterPro" id="IPR050922">
    <property type="entry name" value="LytR/CpsA/Psr_CW_biosynth"/>
</dbReference>
<evidence type="ECO:0000259" key="2">
    <source>
        <dbReference type="Pfam" id="PF03816"/>
    </source>
</evidence>
<evidence type="ECO:0000313" key="3">
    <source>
        <dbReference type="EMBL" id="OEU39418.1"/>
    </source>
</evidence>
<dbReference type="AlphaFoldDB" id="A0A1E7G372"/>
<dbReference type="Proteomes" id="UP000176236">
    <property type="component" value="Chromosome"/>
</dbReference>
<organism evidence="3 4">
    <name type="scientific">Lactococcus cremoris subsp. cremoris IBB477</name>
    <dbReference type="NCBI Taxonomy" id="1449093"/>
    <lineage>
        <taxon>Bacteria</taxon>
        <taxon>Bacillati</taxon>
        <taxon>Bacillota</taxon>
        <taxon>Bacilli</taxon>
        <taxon>Lactobacillales</taxon>
        <taxon>Streptococcaceae</taxon>
        <taxon>Lactococcus</taxon>
        <taxon>Lactococcus cremoris subsp. cremoris</taxon>
    </lineage>
</organism>
<dbReference type="InterPro" id="IPR004474">
    <property type="entry name" value="LytR_CpsA_psr"/>
</dbReference>
<dbReference type="PANTHER" id="PTHR33392">
    <property type="entry name" value="POLYISOPRENYL-TEICHOIC ACID--PEPTIDOGLYCAN TEICHOIC ACID TRANSFERASE TAGU"/>
    <property type="match status" value="1"/>
</dbReference>
<dbReference type="EMBL" id="JMMZ01000025">
    <property type="protein sequence ID" value="OEU39418.1"/>
    <property type="molecule type" value="Genomic_DNA"/>
</dbReference>
<dbReference type="Pfam" id="PF03816">
    <property type="entry name" value="LytR_cpsA_psr"/>
    <property type="match status" value="1"/>
</dbReference>
<sequence length="306" mass="33361">MSKSRIAENDSHLKRGAKKKKRPTLKIILAVLLFLVLLIGAVGGKVCFDVKTAVTKAYVNPPTQMTSVSLKKKEAFTTAILGISKIDGKDVLVSADMAAMNPHLQQTTVINLSTSALLPDNQSLLTLYNSGGEEAVIKEMENLLQVKTNKFIRIDLDQMGELVQAIGGVSIQNANEFTAQGFKFPQGTVALNNTKEVAAYFTRLNTGDTKKAFARQQEVVMAVIGKLKSPLLLIRHYGQILTVFPKVFKTTFNFGNVKALALNYHGAISIKKINIHSSKVAGQSEVTAISQANLDLAKEQFQESLK</sequence>